<gene>
    <name evidence="8" type="ORF">NE675_08215</name>
</gene>
<feature type="transmembrane region" description="Helical" evidence="7">
    <location>
        <begin position="142"/>
        <end position="162"/>
    </location>
</feature>
<feature type="transmembrane region" description="Helical" evidence="7">
    <location>
        <begin position="23"/>
        <end position="47"/>
    </location>
</feature>
<evidence type="ECO:0000256" key="4">
    <source>
        <dbReference type="ARBA" id="ARBA00022692"/>
    </source>
</evidence>
<feature type="transmembrane region" description="Helical" evidence="7">
    <location>
        <begin position="67"/>
        <end position="91"/>
    </location>
</feature>
<feature type="transmembrane region" description="Helical" evidence="7">
    <location>
        <begin position="395"/>
        <end position="414"/>
    </location>
</feature>
<feature type="transmembrane region" description="Helical" evidence="7">
    <location>
        <begin position="174"/>
        <end position="195"/>
    </location>
</feature>
<dbReference type="EMBL" id="JANGEW010000014">
    <property type="protein sequence ID" value="MCQ5343002.1"/>
    <property type="molecule type" value="Genomic_DNA"/>
</dbReference>
<dbReference type="InterPro" id="IPR052031">
    <property type="entry name" value="Membrane_Transporter-Flippase"/>
</dbReference>
<dbReference type="PIRSF" id="PIRSF006603">
    <property type="entry name" value="DinF"/>
    <property type="match status" value="1"/>
</dbReference>
<proteinExistence type="predicted"/>
<dbReference type="InterPro" id="IPR002528">
    <property type="entry name" value="MATE_fam"/>
</dbReference>
<dbReference type="InterPro" id="IPR048279">
    <property type="entry name" value="MdtK-like"/>
</dbReference>
<comment type="caution">
    <text evidence="8">The sequence shown here is derived from an EMBL/GenBank/DDBJ whole genome shotgun (WGS) entry which is preliminary data.</text>
</comment>
<keyword evidence="6 7" id="KW-0472">Membrane</keyword>
<feature type="transmembrane region" description="Helical" evidence="7">
    <location>
        <begin position="355"/>
        <end position="374"/>
    </location>
</feature>
<evidence type="ECO:0000256" key="7">
    <source>
        <dbReference type="SAM" id="Phobius"/>
    </source>
</evidence>
<dbReference type="CDD" id="cd13138">
    <property type="entry name" value="MATE_yoeA_like"/>
    <property type="match status" value="1"/>
</dbReference>
<keyword evidence="5 7" id="KW-1133">Transmembrane helix</keyword>
<dbReference type="NCBIfam" id="TIGR00797">
    <property type="entry name" value="matE"/>
    <property type="match status" value="1"/>
</dbReference>
<dbReference type="Pfam" id="PF01554">
    <property type="entry name" value="MatE"/>
    <property type="match status" value="2"/>
</dbReference>
<dbReference type="PANTHER" id="PTHR43549">
    <property type="entry name" value="MULTIDRUG RESISTANCE PROTEIN YPNP-RELATED"/>
    <property type="match status" value="1"/>
</dbReference>
<sequence length="458" mass="49920">MENKRENHRRGIDMLHGSIADKLFLFAMPIGLMGLFEQLFNSADVFLLGHFVGKSAMAAVGNNMPVIGMMVMLLMGISLGANVTIAQYLGAKHDEKVSETVQTAIILSVALGALLTVIGELIVYPVFLILEVPLDVYDMAERYLRIFLLGLPFLSLYNFEAAIFRSCGDSKTPLYSLIIANGVNIVLGFLSVAVFDFGVVGIAWATVIAYVANSLILLVLLCRTPDRIRVNLRDLHFSKDELGRIIRIGLPAGIQGMIFALSNVLIQSAINSLGTEAMAASAAGFIIEANTYCFVNGFSQATTTFVGQNYGARNLRRCFRITKVTFGVEAAFLFVVTAVILFFSPELIGLFNSDASVVALGTTRLFFVLGTFYLNGMIDILSGSLRGYGYSLPPAIVALIGICGVRIVWLYTAFAAKPDFSILMATYPISWLFTICVLAVVYQMCRKHIVAGFAHREA</sequence>
<evidence type="ECO:0000256" key="5">
    <source>
        <dbReference type="ARBA" id="ARBA00022989"/>
    </source>
</evidence>
<protein>
    <submittedName>
        <fullName evidence="8">MATE family efflux transporter</fullName>
    </submittedName>
</protein>
<accession>A0ABT1ST06</accession>
<keyword evidence="4 7" id="KW-0812">Transmembrane</keyword>
<dbReference type="Proteomes" id="UP001206692">
    <property type="component" value="Unassembled WGS sequence"/>
</dbReference>
<evidence type="ECO:0000256" key="6">
    <source>
        <dbReference type="ARBA" id="ARBA00023136"/>
    </source>
</evidence>
<reference evidence="8 9" key="1">
    <citation type="submission" date="2022-06" db="EMBL/GenBank/DDBJ databases">
        <title>Isolation of gut microbiota from human fecal samples.</title>
        <authorList>
            <person name="Pamer E.G."/>
            <person name="Barat B."/>
            <person name="Waligurski E."/>
            <person name="Medina S."/>
            <person name="Paddock L."/>
            <person name="Mostad J."/>
        </authorList>
    </citation>
    <scope>NUCLEOTIDE SEQUENCE [LARGE SCALE GENOMIC DNA]</scope>
    <source>
        <strain evidence="8 9">DFI.1.1</strain>
    </source>
</reference>
<feature type="transmembrane region" description="Helical" evidence="7">
    <location>
        <begin position="420"/>
        <end position="442"/>
    </location>
</feature>
<evidence type="ECO:0000256" key="2">
    <source>
        <dbReference type="ARBA" id="ARBA00022448"/>
    </source>
</evidence>
<keyword evidence="3" id="KW-1003">Cell membrane</keyword>
<name>A0ABT1ST06_9FIRM</name>
<feature type="transmembrane region" description="Helical" evidence="7">
    <location>
        <begin position="324"/>
        <end position="343"/>
    </location>
</feature>
<feature type="transmembrane region" description="Helical" evidence="7">
    <location>
        <begin position="103"/>
        <end position="130"/>
    </location>
</feature>
<evidence type="ECO:0000313" key="9">
    <source>
        <dbReference type="Proteomes" id="UP001206692"/>
    </source>
</evidence>
<keyword evidence="2" id="KW-0813">Transport</keyword>
<evidence type="ECO:0000256" key="1">
    <source>
        <dbReference type="ARBA" id="ARBA00004651"/>
    </source>
</evidence>
<comment type="subcellular location">
    <subcellularLocation>
        <location evidence="1">Cell membrane</location>
        <topology evidence="1">Multi-pass membrane protein</topology>
    </subcellularLocation>
</comment>
<evidence type="ECO:0000313" key="8">
    <source>
        <dbReference type="EMBL" id="MCQ5343002.1"/>
    </source>
</evidence>
<dbReference type="PANTHER" id="PTHR43549:SF3">
    <property type="entry name" value="MULTIDRUG RESISTANCE PROTEIN YPNP-RELATED"/>
    <property type="match status" value="1"/>
</dbReference>
<organism evidence="8 9">
    <name type="scientific">Megasphaera massiliensis</name>
    <dbReference type="NCBI Taxonomy" id="1232428"/>
    <lineage>
        <taxon>Bacteria</taxon>
        <taxon>Bacillati</taxon>
        <taxon>Bacillota</taxon>
        <taxon>Negativicutes</taxon>
        <taxon>Veillonellales</taxon>
        <taxon>Veillonellaceae</taxon>
        <taxon>Megasphaera</taxon>
    </lineage>
</organism>
<evidence type="ECO:0000256" key="3">
    <source>
        <dbReference type="ARBA" id="ARBA00022475"/>
    </source>
</evidence>
<keyword evidence="9" id="KW-1185">Reference proteome</keyword>
<feature type="transmembrane region" description="Helical" evidence="7">
    <location>
        <begin position="201"/>
        <end position="222"/>
    </location>
</feature>
<dbReference type="RefSeq" id="WP_062411670.1">
    <property type="nucleotide sequence ID" value="NZ_JAJCIO010000011.1"/>
</dbReference>